<comment type="caution">
    <text evidence="6">The sequence shown here is derived from an EMBL/GenBank/DDBJ whole genome shotgun (WGS) entry which is preliminary data.</text>
</comment>
<dbReference type="PROSITE" id="PS00687">
    <property type="entry name" value="ALDEHYDE_DEHYDR_GLU"/>
    <property type="match status" value="1"/>
</dbReference>
<name>A0A4Q7TZ80_9MICO</name>
<evidence type="ECO:0000256" key="3">
    <source>
        <dbReference type="PROSITE-ProRule" id="PRU10007"/>
    </source>
</evidence>
<dbReference type="FunFam" id="3.40.605.10:FF:000005">
    <property type="entry name" value="Succinate-semialdehyde dehydrogenase I"/>
    <property type="match status" value="1"/>
</dbReference>
<dbReference type="CDD" id="cd07103">
    <property type="entry name" value="ALDH_F5_SSADH_GabD"/>
    <property type="match status" value="1"/>
</dbReference>
<dbReference type="Gene3D" id="3.40.309.10">
    <property type="entry name" value="Aldehyde Dehydrogenase, Chain A, domain 2"/>
    <property type="match status" value="1"/>
</dbReference>
<dbReference type="PANTHER" id="PTHR43353:SF5">
    <property type="entry name" value="SUCCINATE-SEMIALDEHYDE DEHYDROGENASE, MITOCHONDRIAL"/>
    <property type="match status" value="1"/>
</dbReference>
<evidence type="ECO:0000256" key="4">
    <source>
        <dbReference type="RuleBase" id="RU003345"/>
    </source>
</evidence>
<dbReference type="Gene3D" id="3.40.605.10">
    <property type="entry name" value="Aldehyde Dehydrogenase, Chain A, domain 1"/>
    <property type="match status" value="1"/>
</dbReference>
<dbReference type="Proteomes" id="UP000292408">
    <property type="component" value="Unassembled WGS sequence"/>
</dbReference>
<evidence type="ECO:0000313" key="6">
    <source>
        <dbReference type="EMBL" id="RZT66481.1"/>
    </source>
</evidence>
<dbReference type="PANTHER" id="PTHR43353">
    <property type="entry name" value="SUCCINATE-SEMIALDEHYDE DEHYDROGENASE, MITOCHONDRIAL"/>
    <property type="match status" value="1"/>
</dbReference>
<evidence type="ECO:0000256" key="2">
    <source>
        <dbReference type="ARBA" id="ARBA00023002"/>
    </source>
</evidence>
<evidence type="ECO:0000256" key="1">
    <source>
        <dbReference type="ARBA" id="ARBA00009986"/>
    </source>
</evidence>
<dbReference type="RefSeq" id="WP_198674299.1">
    <property type="nucleotide sequence ID" value="NZ_SGXT01000001.1"/>
</dbReference>
<keyword evidence="7" id="KW-1185">Reference proteome</keyword>
<dbReference type="InterPro" id="IPR016163">
    <property type="entry name" value="Ald_DH_C"/>
</dbReference>
<accession>A0A4Q7TZ80</accession>
<comment type="similarity">
    <text evidence="1 4">Belongs to the aldehyde dehydrogenase family.</text>
</comment>
<dbReference type="FunFam" id="3.40.309.10:FF:000004">
    <property type="entry name" value="Succinate-semialdehyde dehydrogenase I"/>
    <property type="match status" value="1"/>
</dbReference>
<evidence type="ECO:0000259" key="5">
    <source>
        <dbReference type="Pfam" id="PF00171"/>
    </source>
</evidence>
<proteinExistence type="inferred from homology"/>
<organism evidence="6 7">
    <name type="scientific">Microcella alkaliphila</name>
    <dbReference type="NCBI Taxonomy" id="279828"/>
    <lineage>
        <taxon>Bacteria</taxon>
        <taxon>Bacillati</taxon>
        <taxon>Actinomycetota</taxon>
        <taxon>Actinomycetes</taxon>
        <taxon>Micrococcales</taxon>
        <taxon>Microbacteriaceae</taxon>
        <taxon>Microcella</taxon>
    </lineage>
</organism>
<dbReference type="InterPro" id="IPR015590">
    <property type="entry name" value="Aldehyde_DH_dom"/>
</dbReference>
<dbReference type="GO" id="GO:0004777">
    <property type="term" value="F:succinate-semialdehyde dehydrogenase (NAD+) activity"/>
    <property type="evidence" value="ECO:0007669"/>
    <property type="project" value="TreeGrafter"/>
</dbReference>
<dbReference type="FunFam" id="3.40.605.10:FF:000026">
    <property type="entry name" value="Aldehyde dehydrogenase, putative"/>
    <property type="match status" value="1"/>
</dbReference>
<gene>
    <name evidence="6" type="ORF">EV140_0019</name>
</gene>
<reference evidence="6 7" key="1">
    <citation type="journal article" date="2015" name="Stand. Genomic Sci.">
        <title>Genomic Encyclopedia of Bacterial and Archaeal Type Strains, Phase III: the genomes of soil and plant-associated and newly described type strains.</title>
        <authorList>
            <person name="Whitman W.B."/>
            <person name="Woyke T."/>
            <person name="Klenk H.P."/>
            <person name="Zhou Y."/>
            <person name="Lilburn T.G."/>
            <person name="Beck B.J."/>
            <person name="De Vos P."/>
            <person name="Vandamme P."/>
            <person name="Eisen J.A."/>
            <person name="Garrity G."/>
            <person name="Hugenholtz P."/>
            <person name="Kyrpides N.C."/>
        </authorList>
    </citation>
    <scope>NUCLEOTIDE SEQUENCE [LARGE SCALE GENOMIC DNA]</scope>
    <source>
        <strain evidence="6 7">AC4r</strain>
    </source>
</reference>
<dbReference type="EMBL" id="SGXT01000001">
    <property type="protein sequence ID" value="RZT66481.1"/>
    <property type="molecule type" value="Genomic_DNA"/>
</dbReference>
<sequence>MTTSADALSRILHDLPTGLFIGGEYRAASDGATFAVIDPANLRTLTHVASASVNDAVAAVDAAAAAAAGWAATPPRQRAVVLSRAFELMTEAADDLATLITAENGKVFSDARGEVAYAAEFLRWYAEEAVRIPGALQTAPSGANRILVSHRPVGIAILVTPWNFPAAMATRKIGPALAAGCTVVLKPASDTPLTALALAKIFERAGVPAGVINVVPSRRSGPVVSAMIHDPRTRKLSFTGSTEVGVELMRLAADNVLKTSMELGGNAPFVVFDDADLDAAVAGAMLAKMRNGGEACTAANRFYVQEGIAARFSEALAAKMSALKAGNGLDDDVQLGPLINEAARTDIHALVTAAIAQGATAITGGELPSGEGYFYPATVLTDVGHDFTILDHEIFGPVAPIVTFATEQEAIDLANGTPFGLVSYVFTGDLGRGLRVSEKIESGMVGINRGLVSDPAAPFGGMKQSGIGREGGAEGLLEYMESQYIAVSW</sequence>
<dbReference type="AlphaFoldDB" id="A0A4Q7TZ80"/>
<protein>
    <submittedName>
        <fullName evidence="6">Succinate semialdehyde dehydrogenase</fullName>
    </submittedName>
</protein>
<dbReference type="InterPro" id="IPR029510">
    <property type="entry name" value="Ald_DH_CS_GLU"/>
</dbReference>
<dbReference type="InterPro" id="IPR016162">
    <property type="entry name" value="Ald_DH_N"/>
</dbReference>
<keyword evidence="2 4" id="KW-0560">Oxidoreductase</keyword>
<dbReference type="SUPFAM" id="SSF53720">
    <property type="entry name" value="ALDH-like"/>
    <property type="match status" value="1"/>
</dbReference>
<dbReference type="GO" id="GO:0009450">
    <property type="term" value="P:gamma-aminobutyric acid catabolic process"/>
    <property type="evidence" value="ECO:0007669"/>
    <property type="project" value="TreeGrafter"/>
</dbReference>
<feature type="domain" description="Aldehyde dehydrogenase" evidence="5">
    <location>
        <begin position="29"/>
        <end position="484"/>
    </location>
</feature>
<feature type="active site" evidence="3">
    <location>
        <position position="262"/>
    </location>
</feature>
<dbReference type="InterPro" id="IPR016161">
    <property type="entry name" value="Ald_DH/histidinol_DH"/>
</dbReference>
<dbReference type="InterPro" id="IPR050740">
    <property type="entry name" value="Aldehyde_DH_Superfamily"/>
</dbReference>
<evidence type="ECO:0000313" key="7">
    <source>
        <dbReference type="Proteomes" id="UP000292408"/>
    </source>
</evidence>
<dbReference type="Pfam" id="PF00171">
    <property type="entry name" value="Aldedh"/>
    <property type="match status" value="1"/>
</dbReference>